<proteinExistence type="predicted"/>
<accession>A0ACA9P2B4</accession>
<sequence>MNKEILRKDKMSPQTKEEAEKQLHYDCFLDISNSSALSPLTKGCGACQDKYKAIVTKNAKSEKSPTERKNALLEKENADLKELKLTVDKLIAIYFHLHMHATQYTQSQLKQAYSMVTQDLFQRLVKAKDQEPIRFGKLGSFKKSENQTTSYLHDDQGQRLIMVKLDNFNQQSSPPTGFNQTNPSQFSNSQNQTQSQFSEPNQSTQQPAPKAMSGQKIPALGGTMAEMQASLQQIQFSLSQLLNSQQQLSTRLQSLETNASQQLTNLSQQFANANKSFHLLATETKRSLEFNPRPTSPEREQNSYEETEY</sequence>
<name>A0ACA9P2B4_9GLOM</name>
<protein>
    <submittedName>
        <fullName evidence="1">19799_t:CDS:1</fullName>
    </submittedName>
</protein>
<dbReference type="EMBL" id="CAJVQC010017442">
    <property type="protein sequence ID" value="CAG8684750.1"/>
    <property type="molecule type" value="Genomic_DNA"/>
</dbReference>
<keyword evidence="2" id="KW-1185">Reference proteome</keyword>
<evidence type="ECO:0000313" key="2">
    <source>
        <dbReference type="Proteomes" id="UP000789920"/>
    </source>
</evidence>
<organism evidence="1 2">
    <name type="scientific">Racocetra persica</name>
    <dbReference type="NCBI Taxonomy" id="160502"/>
    <lineage>
        <taxon>Eukaryota</taxon>
        <taxon>Fungi</taxon>
        <taxon>Fungi incertae sedis</taxon>
        <taxon>Mucoromycota</taxon>
        <taxon>Glomeromycotina</taxon>
        <taxon>Glomeromycetes</taxon>
        <taxon>Diversisporales</taxon>
        <taxon>Gigasporaceae</taxon>
        <taxon>Racocetra</taxon>
    </lineage>
</organism>
<evidence type="ECO:0000313" key="1">
    <source>
        <dbReference type="EMBL" id="CAG8684750.1"/>
    </source>
</evidence>
<comment type="caution">
    <text evidence="1">The sequence shown here is derived from an EMBL/GenBank/DDBJ whole genome shotgun (WGS) entry which is preliminary data.</text>
</comment>
<gene>
    <name evidence="1" type="ORF">RPERSI_LOCUS9286</name>
</gene>
<dbReference type="Proteomes" id="UP000789920">
    <property type="component" value="Unassembled WGS sequence"/>
</dbReference>
<reference evidence="1" key="1">
    <citation type="submission" date="2021-06" db="EMBL/GenBank/DDBJ databases">
        <authorList>
            <person name="Kallberg Y."/>
            <person name="Tangrot J."/>
            <person name="Rosling A."/>
        </authorList>
    </citation>
    <scope>NUCLEOTIDE SEQUENCE</scope>
    <source>
        <strain evidence="1">MA461A</strain>
    </source>
</reference>